<dbReference type="GO" id="GO:0046872">
    <property type="term" value="F:metal ion binding"/>
    <property type="evidence" value="ECO:0007669"/>
    <property type="project" value="UniProtKB-KW"/>
</dbReference>
<feature type="domain" description="Peptidase M48" evidence="14">
    <location>
        <begin position="159"/>
        <end position="244"/>
    </location>
</feature>
<dbReference type="PANTHER" id="PTHR43221:SF1">
    <property type="entry name" value="PROTEASE HTPX"/>
    <property type="match status" value="1"/>
</dbReference>
<feature type="repeat" description="ANK" evidence="12">
    <location>
        <begin position="335"/>
        <end position="368"/>
    </location>
</feature>
<keyword evidence="8" id="KW-0862">Zinc</keyword>
<dbReference type="SMART" id="SM00248">
    <property type="entry name" value="ANK"/>
    <property type="match status" value="4"/>
</dbReference>
<dbReference type="Pfam" id="PF12796">
    <property type="entry name" value="Ank_2"/>
    <property type="match status" value="1"/>
</dbReference>
<feature type="repeat" description="ANK" evidence="12">
    <location>
        <begin position="402"/>
        <end position="437"/>
    </location>
</feature>
<comment type="cofactor">
    <cofactor evidence="1">
        <name>Zn(2+)</name>
        <dbReference type="ChEBI" id="CHEBI:29105"/>
    </cofactor>
</comment>
<evidence type="ECO:0000256" key="13">
    <source>
        <dbReference type="SAM" id="Phobius"/>
    </source>
</evidence>
<dbReference type="PANTHER" id="PTHR43221">
    <property type="entry name" value="PROTEASE HTPX"/>
    <property type="match status" value="1"/>
</dbReference>
<accession>A0A4U1MKP4</accession>
<evidence type="ECO:0000256" key="1">
    <source>
        <dbReference type="ARBA" id="ARBA00001947"/>
    </source>
</evidence>
<dbReference type="GO" id="GO:0005886">
    <property type="term" value="C:plasma membrane"/>
    <property type="evidence" value="ECO:0007669"/>
    <property type="project" value="UniProtKB-SubCell"/>
</dbReference>
<dbReference type="GO" id="GO:0004222">
    <property type="term" value="F:metalloendopeptidase activity"/>
    <property type="evidence" value="ECO:0007669"/>
    <property type="project" value="InterPro"/>
</dbReference>
<evidence type="ECO:0000256" key="8">
    <source>
        <dbReference type="ARBA" id="ARBA00022833"/>
    </source>
</evidence>
<evidence type="ECO:0000256" key="12">
    <source>
        <dbReference type="PROSITE-ProRule" id="PRU00023"/>
    </source>
</evidence>
<dbReference type="EMBL" id="SWFM01000001">
    <property type="protein sequence ID" value="TKD71999.1"/>
    <property type="molecule type" value="Genomic_DNA"/>
</dbReference>
<proteinExistence type="predicted"/>
<name>A0A4U1MKP4_9BACL</name>
<dbReference type="GO" id="GO:0006508">
    <property type="term" value="P:proteolysis"/>
    <property type="evidence" value="ECO:0007669"/>
    <property type="project" value="UniProtKB-KW"/>
</dbReference>
<dbReference type="PROSITE" id="PS50088">
    <property type="entry name" value="ANK_REPEAT"/>
    <property type="match status" value="3"/>
</dbReference>
<evidence type="ECO:0000256" key="10">
    <source>
        <dbReference type="ARBA" id="ARBA00023049"/>
    </source>
</evidence>
<keyword evidence="10" id="KW-0482">Metalloprotease</keyword>
<dbReference type="InterPro" id="IPR002110">
    <property type="entry name" value="Ankyrin_rpt"/>
</dbReference>
<feature type="transmembrane region" description="Helical" evidence="13">
    <location>
        <begin position="261"/>
        <end position="281"/>
    </location>
</feature>
<sequence length="460" mass="51233">MNDSKKLISSSEQSLFIVLLVFSIVMYLLLFFSILGVAIAIALWLVSIFAHGIKIGQIRSNGVKISPLQYPKVYERVIDLSTRMEIGKVPDVYVVESSGILNAFATRLLGRNMVVLYSDIFELIEEEAEEEVTFIIAHELAHIKRNHILKQMLLLPGNIIPFLGAAYSRACEYTCDRMAANMINSGERASNALTILAVGKRLYHNVNQDAYIEQLQSEKSFFVWLSEKLSTHPALPKRIAAVEHLMEMRQKEDFPAPRRKLAILSIVLFVVVGGSAGAVVLTSQYIVPVFSAAFSDEILYGGAEATPLMESIMADDYDTFHALLTEEDLNETDVDGWNALHYAARYGEDERILQELLDHGLSPDERDDFGISALVIAIEEGSITKVDRLLESGADPNLKDIDGWTPLFYSVYSEQPDNLKISEQLLDYGADSSAQDDQGMTAIDLAGDMEDTEHLKLLSQ</sequence>
<dbReference type="Proteomes" id="UP000310541">
    <property type="component" value="Unassembled WGS sequence"/>
</dbReference>
<dbReference type="SUPFAM" id="SSF48403">
    <property type="entry name" value="Ankyrin repeat"/>
    <property type="match status" value="1"/>
</dbReference>
<comment type="subcellular location">
    <subcellularLocation>
        <location evidence="2">Cell membrane</location>
        <topology evidence="2">Multi-pass membrane protein</topology>
    </subcellularLocation>
</comment>
<dbReference type="Pfam" id="PF00023">
    <property type="entry name" value="Ank"/>
    <property type="match status" value="1"/>
</dbReference>
<reference evidence="15 16" key="1">
    <citation type="submission" date="2019-04" db="EMBL/GenBank/DDBJ databases">
        <title>Genome sequence of Bacillus hwajinpoensis strain Y2.</title>
        <authorList>
            <person name="Fair J.L."/>
            <person name="Maclea K.S."/>
        </authorList>
    </citation>
    <scope>NUCLEOTIDE SEQUENCE [LARGE SCALE GENOMIC DNA]</scope>
    <source>
        <strain evidence="15 16">Y2</strain>
    </source>
</reference>
<keyword evidence="6" id="KW-0479">Metal-binding</keyword>
<keyword evidence="11 13" id="KW-0472">Membrane</keyword>
<keyword evidence="12" id="KW-0040">ANK repeat</keyword>
<evidence type="ECO:0000256" key="11">
    <source>
        <dbReference type="ARBA" id="ARBA00023136"/>
    </source>
</evidence>
<protein>
    <recommendedName>
        <fullName evidence="14">Peptidase M48 domain-containing protein</fullName>
    </recommendedName>
</protein>
<evidence type="ECO:0000259" key="14">
    <source>
        <dbReference type="Pfam" id="PF01435"/>
    </source>
</evidence>
<gene>
    <name evidence="15" type="ORF">FBF83_04155</name>
</gene>
<keyword evidence="9 13" id="KW-1133">Transmembrane helix</keyword>
<dbReference type="InterPro" id="IPR036770">
    <property type="entry name" value="Ankyrin_rpt-contain_sf"/>
</dbReference>
<comment type="caution">
    <text evidence="15">The sequence shown here is derived from an EMBL/GenBank/DDBJ whole genome shotgun (WGS) entry which is preliminary data.</text>
</comment>
<dbReference type="Gene3D" id="3.30.2010.10">
    <property type="entry name" value="Metalloproteases ('zincins'), catalytic domain"/>
    <property type="match status" value="1"/>
</dbReference>
<dbReference type="CDD" id="cd07325">
    <property type="entry name" value="M48_Ste24p_like"/>
    <property type="match status" value="1"/>
</dbReference>
<keyword evidence="4" id="KW-0645">Protease</keyword>
<dbReference type="Gene3D" id="1.25.40.20">
    <property type="entry name" value="Ankyrin repeat-containing domain"/>
    <property type="match status" value="1"/>
</dbReference>
<evidence type="ECO:0000256" key="5">
    <source>
        <dbReference type="ARBA" id="ARBA00022692"/>
    </source>
</evidence>
<organism evidence="15 16">
    <name type="scientific">Guptibacillus hwajinpoensis</name>
    <dbReference type="NCBI Taxonomy" id="208199"/>
    <lineage>
        <taxon>Bacteria</taxon>
        <taxon>Bacillati</taxon>
        <taxon>Bacillota</taxon>
        <taxon>Bacilli</taxon>
        <taxon>Bacillales</taxon>
        <taxon>Guptibacillaceae</taxon>
        <taxon>Guptibacillus</taxon>
    </lineage>
</organism>
<evidence type="ECO:0000256" key="9">
    <source>
        <dbReference type="ARBA" id="ARBA00022989"/>
    </source>
</evidence>
<evidence type="ECO:0000256" key="4">
    <source>
        <dbReference type="ARBA" id="ARBA00022670"/>
    </source>
</evidence>
<keyword evidence="7" id="KW-0378">Hydrolase</keyword>
<keyword evidence="3" id="KW-1003">Cell membrane</keyword>
<dbReference type="OrthoDB" id="9810445at2"/>
<dbReference type="InterPro" id="IPR050083">
    <property type="entry name" value="HtpX_protease"/>
</dbReference>
<keyword evidence="5 13" id="KW-0812">Transmembrane</keyword>
<dbReference type="PROSITE" id="PS50297">
    <property type="entry name" value="ANK_REP_REGION"/>
    <property type="match status" value="2"/>
</dbReference>
<feature type="domain" description="Peptidase M48" evidence="14">
    <location>
        <begin position="72"/>
        <end position="154"/>
    </location>
</feature>
<feature type="transmembrane region" description="Helical" evidence="13">
    <location>
        <begin position="15"/>
        <end position="46"/>
    </location>
</feature>
<dbReference type="RefSeq" id="WP_136945850.1">
    <property type="nucleotide sequence ID" value="NZ_SWFM01000001.1"/>
</dbReference>
<evidence type="ECO:0000313" key="15">
    <source>
        <dbReference type="EMBL" id="TKD71999.1"/>
    </source>
</evidence>
<dbReference type="AlphaFoldDB" id="A0A4U1MKP4"/>
<dbReference type="InterPro" id="IPR001915">
    <property type="entry name" value="Peptidase_M48"/>
</dbReference>
<evidence type="ECO:0000256" key="6">
    <source>
        <dbReference type="ARBA" id="ARBA00022723"/>
    </source>
</evidence>
<dbReference type="Pfam" id="PF01435">
    <property type="entry name" value="Peptidase_M48"/>
    <property type="match status" value="2"/>
</dbReference>
<feature type="repeat" description="ANK" evidence="12">
    <location>
        <begin position="369"/>
        <end position="401"/>
    </location>
</feature>
<evidence type="ECO:0000313" key="16">
    <source>
        <dbReference type="Proteomes" id="UP000310541"/>
    </source>
</evidence>
<evidence type="ECO:0000256" key="3">
    <source>
        <dbReference type="ARBA" id="ARBA00022475"/>
    </source>
</evidence>
<evidence type="ECO:0000256" key="7">
    <source>
        <dbReference type="ARBA" id="ARBA00022801"/>
    </source>
</evidence>
<evidence type="ECO:0000256" key="2">
    <source>
        <dbReference type="ARBA" id="ARBA00004651"/>
    </source>
</evidence>